<reference evidence="1 2" key="1">
    <citation type="submission" date="2016-02" db="EMBL/GenBank/DDBJ databases">
        <title>Genome analysis of coral dinoflagellate symbionts highlights evolutionary adaptations to a symbiotic lifestyle.</title>
        <authorList>
            <person name="Aranda M."/>
            <person name="Li Y."/>
            <person name="Liew Y.J."/>
            <person name="Baumgarten S."/>
            <person name="Simakov O."/>
            <person name="Wilson M."/>
            <person name="Piel J."/>
            <person name="Ashoor H."/>
            <person name="Bougouffa S."/>
            <person name="Bajic V.B."/>
            <person name="Ryu T."/>
            <person name="Ravasi T."/>
            <person name="Bayer T."/>
            <person name="Micklem G."/>
            <person name="Kim H."/>
            <person name="Bhak J."/>
            <person name="Lajeunesse T.C."/>
            <person name="Voolstra C.R."/>
        </authorList>
    </citation>
    <scope>NUCLEOTIDE SEQUENCE [LARGE SCALE GENOMIC DNA]</scope>
    <source>
        <strain evidence="1 2">CCMP2467</strain>
    </source>
</reference>
<organism evidence="1 2">
    <name type="scientific">Symbiodinium microadriaticum</name>
    <name type="common">Dinoflagellate</name>
    <name type="synonym">Zooxanthella microadriatica</name>
    <dbReference type="NCBI Taxonomy" id="2951"/>
    <lineage>
        <taxon>Eukaryota</taxon>
        <taxon>Sar</taxon>
        <taxon>Alveolata</taxon>
        <taxon>Dinophyceae</taxon>
        <taxon>Suessiales</taxon>
        <taxon>Symbiodiniaceae</taxon>
        <taxon>Symbiodinium</taxon>
    </lineage>
</organism>
<protein>
    <submittedName>
        <fullName evidence="1">Uncharacterized protein</fullName>
    </submittedName>
</protein>
<gene>
    <name evidence="1" type="ORF">AK812_SmicGene21497</name>
</gene>
<evidence type="ECO:0000313" key="2">
    <source>
        <dbReference type="Proteomes" id="UP000186817"/>
    </source>
</evidence>
<dbReference type="AlphaFoldDB" id="A0A1Q9DM80"/>
<dbReference type="Proteomes" id="UP000186817">
    <property type="component" value="Unassembled WGS sequence"/>
</dbReference>
<dbReference type="OrthoDB" id="10290171at2759"/>
<proteinExistence type="predicted"/>
<keyword evidence="2" id="KW-1185">Reference proteome</keyword>
<accession>A0A1Q9DM80</accession>
<comment type="caution">
    <text evidence="1">The sequence shown here is derived from an EMBL/GenBank/DDBJ whole genome shotgun (WGS) entry which is preliminary data.</text>
</comment>
<name>A0A1Q9DM80_SYMMI</name>
<sequence>MDLCATLRQLEDFFNGCRNECDQKCVIDNHEVEILQGPSLGTPNFTESFCPSGRADTFCTPRVTSGGYYYGGSSERSAK</sequence>
<evidence type="ECO:0000313" key="1">
    <source>
        <dbReference type="EMBL" id="OLP96287.1"/>
    </source>
</evidence>
<dbReference type="EMBL" id="LSRX01000473">
    <property type="protein sequence ID" value="OLP96287.1"/>
    <property type="molecule type" value="Genomic_DNA"/>
</dbReference>